<proteinExistence type="predicted"/>
<name>A0A2S3HUH3_9POAL</name>
<dbReference type="InterPro" id="IPR001965">
    <property type="entry name" value="Znf_PHD"/>
</dbReference>
<accession>A0A2S3HUH3</accession>
<sequence length="218" mass="23194">MAGPITHFSHPDHELKLRDHYHSTHSCDLCGETIAGSGYSCHRLRCGFNLHQKCATYPEVLTSFFVHPWHDLTLSRAADGSDGDSPQMCHVCREDVPDGAFLYRCAPCGFAMHPRCSRLPRTVRSELHPEHGLAAVSGMGTCAACGKPCYVWVYRCGLCNVDLHIGCLHGPRPSSRGMGDAGGGTGGQATGASQGGALVGSIVEAGASTLINMLESND</sequence>
<dbReference type="AlphaFoldDB" id="A0A2S3HUH3"/>
<dbReference type="Pfam" id="PF03107">
    <property type="entry name" value="C1_2"/>
    <property type="match status" value="3"/>
</dbReference>
<feature type="domain" description="Zinc finger PHD-type" evidence="5">
    <location>
        <begin position="26"/>
        <end position="71"/>
    </location>
</feature>
<dbReference type="EMBL" id="CM008050">
    <property type="protein sequence ID" value="PAN29977.1"/>
    <property type="molecule type" value="Genomic_DNA"/>
</dbReference>
<dbReference type="SMART" id="SM00249">
    <property type="entry name" value="PHD"/>
    <property type="match status" value="2"/>
</dbReference>
<keyword evidence="4" id="KW-0862">Zinc</keyword>
<dbReference type="PANTHER" id="PTHR47841">
    <property type="entry name" value="DIACYLGLYCEROL KINASE THETA-LIKE-RELATED"/>
    <property type="match status" value="1"/>
</dbReference>
<dbReference type="PANTHER" id="PTHR47841:SF7">
    <property type="entry name" value="CYSTEINE_HISTIDINE-RICH C1 DOMAIN PROTEIN"/>
    <property type="match status" value="1"/>
</dbReference>
<keyword evidence="3" id="KW-0863">Zinc-finger</keyword>
<evidence type="ECO:0000256" key="1">
    <source>
        <dbReference type="ARBA" id="ARBA00022723"/>
    </source>
</evidence>
<evidence type="ECO:0000259" key="5">
    <source>
        <dbReference type="SMART" id="SM00249"/>
    </source>
</evidence>
<dbReference type="GO" id="GO:0008270">
    <property type="term" value="F:zinc ion binding"/>
    <property type="evidence" value="ECO:0007669"/>
    <property type="project" value="UniProtKB-KW"/>
</dbReference>
<evidence type="ECO:0000256" key="4">
    <source>
        <dbReference type="ARBA" id="ARBA00022833"/>
    </source>
</evidence>
<feature type="domain" description="Zinc finger PHD-type" evidence="5">
    <location>
        <begin position="88"/>
        <end position="146"/>
    </location>
</feature>
<dbReference type="SUPFAM" id="SSF57889">
    <property type="entry name" value="Cysteine-rich domain"/>
    <property type="match status" value="2"/>
</dbReference>
<evidence type="ECO:0000313" key="6">
    <source>
        <dbReference type="EMBL" id="PAN29977.1"/>
    </source>
</evidence>
<evidence type="ECO:0000256" key="3">
    <source>
        <dbReference type="ARBA" id="ARBA00022771"/>
    </source>
</evidence>
<dbReference type="Gene3D" id="3.30.60.20">
    <property type="match status" value="2"/>
</dbReference>
<keyword evidence="2" id="KW-0677">Repeat</keyword>
<dbReference type="InterPro" id="IPR046349">
    <property type="entry name" value="C1-like_sf"/>
</dbReference>
<keyword evidence="1" id="KW-0479">Metal-binding</keyword>
<gene>
    <name evidence="6" type="ORF">PAHAL_5G263400</name>
</gene>
<organism evidence="6">
    <name type="scientific">Panicum hallii</name>
    <dbReference type="NCBI Taxonomy" id="206008"/>
    <lineage>
        <taxon>Eukaryota</taxon>
        <taxon>Viridiplantae</taxon>
        <taxon>Streptophyta</taxon>
        <taxon>Embryophyta</taxon>
        <taxon>Tracheophyta</taxon>
        <taxon>Spermatophyta</taxon>
        <taxon>Magnoliopsida</taxon>
        <taxon>Liliopsida</taxon>
        <taxon>Poales</taxon>
        <taxon>Poaceae</taxon>
        <taxon>PACMAD clade</taxon>
        <taxon>Panicoideae</taxon>
        <taxon>Panicodae</taxon>
        <taxon>Paniceae</taxon>
        <taxon>Panicinae</taxon>
        <taxon>Panicum</taxon>
        <taxon>Panicum sect. Panicum</taxon>
    </lineage>
</organism>
<reference evidence="6" key="1">
    <citation type="submission" date="2018-04" db="EMBL/GenBank/DDBJ databases">
        <title>WGS assembly of Panicum hallii.</title>
        <authorList>
            <person name="Lovell J."/>
            <person name="Jenkins J."/>
            <person name="Lowry D."/>
            <person name="Mamidi S."/>
            <person name="Sreedasyam A."/>
            <person name="Weng X."/>
            <person name="Barry K."/>
            <person name="Bonette J."/>
            <person name="Campitelli B."/>
            <person name="Daum C."/>
            <person name="Gordon S."/>
            <person name="Gould B."/>
            <person name="Lipzen A."/>
            <person name="Macqueen A."/>
            <person name="Palacio-Mejia J."/>
            <person name="Plott C."/>
            <person name="Shakirov E."/>
            <person name="Shu S."/>
            <person name="Yoshinaga Y."/>
            <person name="Zane M."/>
            <person name="Rokhsar D."/>
            <person name="Grimwood J."/>
            <person name="Schmutz J."/>
            <person name="Juenger T."/>
        </authorList>
    </citation>
    <scope>NUCLEOTIDE SEQUENCE [LARGE SCALE GENOMIC DNA]</scope>
    <source>
        <strain evidence="6">FIL2</strain>
    </source>
</reference>
<dbReference type="Proteomes" id="UP000243499">
    <property type="component" value="Chromosome 5"/>
</dbReference>
<dbReference type="InterPro" id="IPR004146">
    <property type="entry name" value="DC1"/>
</dbReference>
<protein>
    <recommendedName>
        <fullName evidence="5">Zinc finger PHD-type domain-containing protein</fullName>
    </recommendedName>
</protein>
<evidence type="ECO:0000256" key="2">
    <source>
        <dbReference type="ARBA" id="ARBA00022737"/>
    </source>
</evidence>
<dbReference type="Gramene" id="PAN29977">
    <property type="protein sequence ID" value="PAN29977"/>
    <property type="gene ID" value="PAHAL_5G263400"/>
</dbReference>